<dbReference type="EMBL" id="JASNQZ010000006">
    <property type="protein sequence ID" value="KAL0956347.1"/>
    <property type="molecule type" value="Genomic_DNA"/>
</dbReference>
<proteinExistence type="predicted"/>
<comment type="caution">
    <text evidence="5">The sequence shown here is derived from an EMBL/GenBank/DDBJ whole genome shotgun (WGS) entry which is preliminary data.</text>
</comment>
<sequence length="436" mass="48092">MTGIAPVKPLRVAICGGGISGLCLAVALCRFSHIKVDVYEAAEQFKEIGAGVMIWSRTWRILQLLGLADAFSKVAHAPPDGTMGVGFDFRRSDSPNEGYRFRLVEMPYGCIRFHRAHFLDVLVEHLPKDVAHFGKRVVSYSQPNSNGPVTIEFADGIDSQCDVLVACDGIKSTIRGHMYQTKAKQMKDQSLLSFIEPFWSGTVAYRGLFPTEKLARSGTSHRALDAPMMYCGQSKHVVSYSIAQGSIVNVVTFASKPKAEGSQWDGPWVAECPKAELLECYAGWEPEVEELLKNIEQPTKWAIHQLQPLPFYVMGRVALVGDAAHAMTPHQGAGAGQAIEDAFVLASLLGRCHDTDNLDSALKAYEHVRLPLATHVLNGSRMSGKMYEFDSQHGSDYATLGPAIQGQWDWINWSSPEEDVQRAVDYLKRDTFGSKL</sequence>
<dbReference type="SUPFAM" id="SSF54373">
    <property type="entry name" value="FAD-linked reductases, C-terminal domain"/>
    <property type="match status" value="1"/>
</dbReference>
<keyword evidence="2" id="KW-0274">FAD</keyword>
<dbReference type="Proteomes" id="UP001556367">
    <property type="component" value="Unassembled WGS sequence"/>
</dbReference>
<accession>A0ABR3JLE0</accession>
<evidence type="ECO:0000259" key="4">
    <source>
        <dbReference type="Pfam" id="PF01494"/>
    </source>
</evidence>
<evidence type="ECO:0000256" key="2">
    <source>
        <dbReference type="ARBA" id="ARBA00022827"/>
    </source>
</evidence>
<evidence type="ECO:0000256" key="3">
    <source>
        <dbReference type="ARBA" id="ARBA00023002"/>
    </source>
</evidence>
<dbReference type="InterPro" id="IPR036188">
    <property type="entry name" value="FAD/NAD-bd_sf"/>
</dbReference>
<keyword evidence="3" id="KW-0560">Oxidoreductase</keyword>
<feature type="domain" description="FAD-binding" evidence="4">
    <location>
        <begin position="291"/>
        <end position="378"/>
    </location>
</feature>
<evidence type="ECO:0000256" key="1">
    <source>
        <dbReference type="ARBA" id="ARBA00022630"/>
    </source>
</evidence>
<keyword evidence="1" id="KW-0285">Flavoprotein</keyword>
<feature type="domain" description="FAD-binding" evidence="4">
    <location>
        <begin position="11"/>
        <end position="181"/>
    </location>
</feature>
<dbReference type="InterPro" id="IPR002938">
    <property type="entry name" value="FAD-bd"/>
</dbReference>
<gene>
    <name evidence="5" type="ORF">HGRIS_002497</name>
</gene>
<dbReference type="PANTHER" id="PTHR46720">
    <property type="entry name" value="HYDROXYLASE, PUTATIVE (AFU_ORTHOLOGUE AFUA_3G01460)-RELATED"/>
    <property type="match status" value="1"/>
</dbReference>
<dbReference type="Pfam" id="PF01494">
    <property type="entry name" value="FAD_binding_3"/>
    <property type="match status" value="2"/>
</dbReference>
<evidence type="ECO:0000313" key="6">
    <source>
        <dbReference type="Proteomes" id="UP001556367"/>
    </source>
</evidence>
<dbReference type="Gene3D" id="3.50.50.60">
    <property type="entry name" value="FAD/NAD(P)-binding domain"/>
    <property type="match status" value="1"/>
</dbReference>
<dbReference type="PRINTS" id="PR00420">
    <property type="entry name" value="RNGMNOXGNASE"/>
</dbReference>
<dbReference type="SUPFAM" id="SSF51905">
    <property type="entry name" value="FAD/NAD(P)-binding domain"/>
    <property type="match status" value="1"/>
</dbReference>
<reference evidence="6" key="1">
    <citation type="submission" date="2024-06" db="EMBL/GenBank/DDBJ databases">
        <title>Multi-omics analyses provide insights into the biosynthesis of the anticancer antibiotic pleurotin in Hohenbuehelia grisea.</title>
        <authorList>
            <person name="Weaver J.A."/>
            <person name="Alberti F."/>
        </authorList>
    </citation>
    <scope>NUCLEOTIDE SEQUENCE [LARGE SCALE GENOMIC DNA]</scope>
    <source>
        <strain evidence="6">T-177</strain>
    </source>
</reference>
<dbReference type="InterPro" id="IPR051104">
    <property type="entry name" value="FAD_monoxygenase"/>
</dbReference>
<keyword evidence="6" id="KW-1185">Reference proteome</keyword>
<protein>
    <recommendedName>
        <fullName evidence="4">FAD-binding domain-containing protein</fullName>
    </recommendedName>
</protein>
<organism evidence="5 6">
    <name type="scientific">Hohenbuehelia grisea</name>
    <dbReference type="NCBI Taxonomy" id="104357"/>
    <lineage>
        <taxon>Eukaryota</taxon>
        <taxon>Fungi</taxon>
        <taxon>Dikarya</taxon>
        <taxon>Basidiomycota</taxon>
        <taxon>Agaricomycotina</taxon>
        <taxon>Agaricomycetes</taxon>
        <taxon>Agaricomycetidae</taxon>
        <taxon>Agaricales</taxon>
        <taxon>Pleurotineae</taxon>
        <taxon>Pleurotaceae</taxon>
        <taxon>Hohenbuehelia</taxon>
    </lineage>
</organism>
<evidence type="ECO:0000313" key="5">
    <source>
        <dbReference type="EMBL" id="KAL0956347.1"/>
    </source>
</evidence>
<dbReference type="PANTHER" id="PTHR46720:SF3">
    <property type="entry name" value="FAD-BINDING DOMAIN-CONTAINING PROTEIN-RELATED"/>
    <property type="match status" value="1"/>
</dbReference>
<name>A0ABR3JLE0_9AGAR</name>